<comment type="caution">
    <text evidence="2">The sequence shown here is derived from an EMBL/GenBank/DDBJ whole genome shotgun (WGS) entry which is preliminary data.</text>
</comment>
<protein>
    <submittedName>
        <fullName evidence="2">Uncharacterized protein</fullName>
    </submittedName>
</protein>
<evidence type="ECO:0000313" key="2">
    <source>
        <dbReference type="EMBL" id="OGY48066.1"/>
    </source>
</evidence>
<feature type="coiled-coil region" evidence="1">
    <location>
        <begin position="4"/>
        <end position="55"/>
    </location>
</feature>
<proteinExistence type="predicted"/>
<name>A0A1G1Y8B2_9BACT</name>
<evidence type="ECO:0000313" key="3">
    <source>
        <dbReference type="Proteomes" id="UP000178385"/>
    </source>
</evidence>
<reference evidence="2 3" key="1">
    <citation type="journal article" date="2016" name="Nat. Commun.">
        <title>Thousands of microbial genomes shed light on interconnected biogeochemical processes in an aquifer system.</title>
        <authorList>
            <person name="Anantharaman K."/>
            <person name="Brown C.T."/>
            <person name="Hug L.A."/>
            <person name="Sharon I."/>
            <person name="Castelle C.J."/>
            <person name="Probst A.J."/>
            <person name="Thomas B.C."/>
            <person name="Singh A."/>
            <person name="Wilkins M.J."/>
            <person name="Karaoz U."/>
            <person name="Brodie E.L."/>
            <person name="Williams K.H."/>
            <person name="Hubbard S.S."/>
            <person name="Banfield J.F."/>
        </authorList>
    </citation>
    <scope>NUCLEOTIDE SEQUENCE [LARGE SCALE GENOMIC DNA]</scope>
</reference>
<keyword evidence="1" id="KW-0175">Coiled coil</keyword>
<dbReference type="Proteomes" id="UP000178385">
    <property type="component" value="Unassembled WGS sequence"/>
</dbReference>
<organism evidence="2 3">
    <name type="scientific">Candidatus Buchananbacteria bacterium RIFCSPHIGHO2_01_FULL_47_11b</name>
    <dbReference type="NCBI Taxonomy" id="1797537"/>
    <lineage>
        <taxon>Bacteria</taxon>
        <taxon>Candidatus Buchananiibacteriota</taxon>
    </lineage>
</organism>
<gene>
    <name evidence="2" type="ORF">A2840_02960</name>
</gene>
<sequence>MLNLQEVFNRLQESKRKQRELKQDYRDTLENSQRYQEIVESIKDLREKKKQIEHETKKDFPQLERLKTDINSDNELLSDLALNSLVKGEVIEISDNNHNQYEPILSVRFKKIL</sequence>
<dbReference type="AlphaFoldDB" id="A0A1G1Y8B2"/>
<dbReference type="EMBL" id="MHIG01000005">
    <property type="protein sequence ID" value="OGY48066.1"/>
    <property type="molecule type" value="Genomic_DNA"/>
</dbReference>
<evidence type="ECO:0000256" key="1">
    <source>
        <dbReference type="SAM" id="Coils"/>
    </source>
</evidence>
<accession>A0A1G1Y8B2</accession>